<comment type="subcellular location">
    <subcellularLocation>
        <location evidence="4">Secreted</location>
    </subcellularLocation>
</comment>
<comment type="similarity">
    <text evidence="1 4">Belongs to the polysaccharide lyase 1 family.</text>
</comment>
<evidence type="ECO:0000313" key="6">
    <source>
        <dbReference type="EMBL" id="KAF2168801.1"/>
    </source>
</evidence>
<dbReference type="OrthoDB" id="1637350at2759"/>
<dbReference type="Proteomes" id="UP000799537">
    <property type="component" value="Unassembled WGS sequence"/>
</dbReference>
<dbReference type="EMBL" id="ML993589">
    <property type="protein sequence ID" value="KAF2168801.1"/>
    <property type="molecule type" value="Genomic_DNA"/>
</dbReference>
<keyword evidence="4" id="KW-0964">Secreted</keyword>
<keyword evidence="2" id="KW-0732">Signal</keyword>
<evidence type="ECO:0000256" key="2">
    <source>
        <dbReference type="ARBA" id="ARBA00022729"/>
    </source>
</evidence>
<dbReference type="GO" id="GO:0000272">
    <property type="term" value="P:polysaccharide catabolic process"/>
    <property type="evidence" value="ECO:0007669"/>
    <property type="project" value="UniProtKB-KW"/>
</dbReference>
<feature type="domain" description="Pectate lyase" evidence="5">
    <location>
        <begin position="84"/>
        <end position="297"/>
    </location>
</feature>
<name>A0A6A6CP13_ZASCE</name>
<accession>A0A6A6CP13</accession>
<keyword evidence="3 4" id="KW-0456">Lyase</keyword>
<dbReference type="PANTHER" id="PTHR31683:SF18">
    <property type="entry name" value="PECTATE LYASE 21-RELATED"/>
    <property type="match status" value="1"/>
</dbReference>
<evidence type="ECO:0000259" key="5">
    <source>
        <dbReference type="SMART" id="SM00656"/>
    </source>
</evidence>
<proteinExistence type="inferred from homology"/>
<dbReference type="SUPFAM" id="SSF51126">
    <property type="entry name" value="Pectin lyase-like"/>
    <property type="match status" value="1"/>
</dbReference>
<dbReference type="GO" id="GO:0030570">
    <property type="term" value="F:pectate lyase activity"/>
    <property type="evidence" value="ECO:0007669"/>
    <property type="project" value="InterPro"/>
</dbReference>
<dbReference type="Pfam" id="PF00544">
    <property type="entry name" value="Pectate_lyase_4"/>
    <property type="match status" value="1"/>
</dbReference>
<reference evidence="6" key="1">
    <citation type="journal article" date="2020" name="Stud. Mycol.">
        <title>101 Dothideomycetes genomes: a test case for predicting lifestyles and emergence of pathogens.</title>
        <authorList>
            <person name="Haridas S."/>
            <person name="Albert R."/>
            <person name="Binder M."/>
            <person name="Bloem J."/>
            <person name="Labutti K."/>
            <person name="Salamov A."/>
            <person name="Andreopoulos B."/>
            <person name="Baker S."/>
            <person name="Barry K."/>
            <person name="Bills G."/>
            <person name="Bluhm B."/>
            <person name="Cannon C."/>
            <person name="Castanera R."/>
            <person name="Culley D."/>
            <person name="Daum C."/>
            <person name="Ezra D."/>
            <person name="Gonzalez J."/>
            <person name="Henrissat B."/>
            <person name="Kuo A."/>
            <person name="Liang C."/>
            <person name="Lipzen A."/>
            <person name="Lutzoni F."/>
            <person name="Magnuson J."/>
            <person name="Mondo S."/>
            <person name="Nolan M."/>
            <person name="Ohm R."/>
            <person name="Pangilinan J."/>
            <person name="Park H.-J."/>
            <person name="Ramirez L."/>
            <person name="Alfaro M."/>
            <person name="Sun H."/>
            <person name="Tritt A."/>
            <person name="Yoshinaga Y."/>
            <person name="Zwiers L.-H."/>
            <person name="Turgeon B."/>
            <person name="Goodwin S."/>
            <person name="Spatafora J."/>
            <person name="Crous P."/>
            <person name="Grigoriev I."/>
        </authorList>
    </citation>
    <scope>NUCLEOTIDE SEQUENCE</scope>
    <source>
        <strain evidence="6">ATCC 36951</strain>
    </source>
</reference>
<keyword evidence="4" id="KW-0119">Carbohydrate metabolism</keyword>
<dbReference type="GeneID" id="54569679"/>
<organism evidence="6 7">
    <name type="scientific">Zasmidium cellare ATCC 36951</name>
    <dbReference type="NCBI Taxonomy" id="1080233"/>
    <lineage>
        <taxon>Eukaryota</taxon>
        <taxon>Fungi</taxon>
        <taxon>Dikarya</taxon>
        <taxon>Ascomycota</taxon>
        <taxon>Pezizomycotina</taxon>
        <taxon>Dothideomycetes</taxon>
        <taxon>Dothideomycetidae</taxon>
        <taxon>Mycosphaerellales</taxon>
        <taxon>Mycosphaerellaceae</taxon>
        <taxon>Zasmidium</taxon>
    </lineage>
</organism>
<dbReference type="InterPro" id="IPR012334">
    <property type="entry name" value="Pectin_lyas_fold"/>
</dbReference>
<protein>
    <submittedName>
        <fullName evidence="6">Polysaccharide lyase family 1 protein</fullName>
    </submittedName>
</protein>
<dbReference type="InterPro" id="IPR045032">
    <property type="entry name" value="PEL"/>
</dbReference>
<evidence type="ECO:0000313" key="7">
    <source>
        <dbReference type="Proteomes" id="UP000799537"/>
    </source>
</evidence>
<dbReference type="Gene3D" id="2.160.20.10">
    <property type="entry name" value="Single-stranded right-handed beta-helix, Pectin lyase-like"/>
    <property type="match status" value="1"/>
</dbReference>
<dbReference type="PANTHER" id="PTHR31683">
    <property type="entry name" value="PECTATE LYASE 18-RELATED"/>
    <property type="match status" value="1"/>
</dbReference>
<evidence type="ECO:0000256" key="3">
    <source>
        <dbReference type="ARBA" id="ARBA00023239"/>
    </source>
</evidence>
<keyword evidence="4" id="KW-0624">Polysaccharide degradation</keyword>
<dbReference type="SMART" id="SM00656">
    <property type="entry name" value="Amb_all"/>
    <property type="match status" value="1"/>
</dbReference>
<dbReference type="InterPro" id="IPR002022">
    <property type="entry name" value="Pec_lyase"/>
</dbReference>
<evidence type="ECO:0000256" key="4">
    <source>
        <dbReference type="RuleBase" id="RU361173"/>
    </source>
</evidence>
<evidence type="ECO:0000256" key="1">
    <source>
        <dbReference type="ARBA" id="ARBA00010980"/>
    </source>
</evidence>
<dbReference type="AlphaFoldDB" id="A0A6A6CP13"/>
<gene>
    <name evidence="6" type="ORF">M409DRAFT_65192</name>
</gene>
<dbReference type="InterPro" id="IPR011050">
    <property type="entry name" value="Pectin_lyase_fold/virulence"/>
</dbReference>
<dbReference type="RefSeq" id="XP_033669690.1">
    <property type="nucleotide sequence ID" value="XM_033816407.1"/>
</dbReference>
<sequence length="377" mass="41324">MHPARSILTAAGVIHALHLILVHFRLKSKRSDTFPNEDRSEYVKVQGSRTASNARHARGLPGLHTPGLEGFALDNPIGPTIGGRGANPITVTNADELLSAVQGDAPKIIYLDGELQPSGRLRVGSHTTLLGKGKGANIIGEGISIVNATNVIARNIGIRFVEGDDAMAIHNSTRVWVDHCEFESQFSVEIGPDFYDGQLDIVRASDWITVSNNYFHDHWKVSLIGNSDILRDVDFGHLHITYHHNYWRNLGTRGPAGRFGHQHIYNNLYEDYLYQAIHSRSDNQVLVEGNKFIGNTPIAVDTYGLVIPEDSPNTCVCGDEELDGFANLGAKNDFGDSLVNITQVGSFKKAPYKYTLTPVKNVEKVVRANAGLGNIKV</sequence>
<keyword evidence="7" id="KW-1185">Reference proteome</keyword>
<dbReference type="GO" id="GO:0005576">
    <property type="term" value="C:extracellular region"/>
    <property type="evidence" value="ECO:0007669"/>
    <property type="project" value="UniProtKB-SubCell"/>
</dbReference>